<feature type="transmembrane region" description="Helical" evidence="2">
    <location>
        <begin position="503"/>
        <end position="528"/>
    </location>
</feature>
<keyword evidence="4" id="KW-1185">Reference proteome</keyword>
<name>A0ABR0ETT1_ZASCE</name>
<dbReference type="PANTHER" id="PTHR37576:SF2">
    <property type="entry name" value="DEFECT AT LOW TEMPERATURE PROTEIN 1"/>
    <property type="match status" value="1"/>
</dbReference>
<accession>A0ABR0ETT1</accession>
<organism evidence="3 4">
    <name type="scientific">Zasmidium cellare</name>
    <name type="common">Wine cellar mold</name>
    <name type="synonym">Racodium cellare</name>
    <dbReference type="NCBI Taxonomy" id="395010"/>
    <lineage>
        <taxon>Eukaryota</taxon>
        <taxon>Fungi</taxon>
        <taxon>Dikarya</taxon>
        <taxon>Ascomycota</taxon>
        <taxon>Pezizomycotina</taxon>
        <taxon>Dothideomycetes</taxon>
        <taxon>Dothideomycetidae</taxon>
        <taxon>Mycosphaerellales</taxon>
        <taxon>Mycosphaerellaceae</taxon>
        <taxon>Zasmidium</taxon>
    </lineage>
</organism>
<sequence length="636" mass="69278">MSAPRYHAVDNTQPVPPARRHVPWLGLGSIVLAFGCAVTALTIGLVSNGQVLNAWVVGSYEVQPSVLLAITATVANALLAYAFAEGACLSWWTQVQSGTTLQNLHAGYEQASSIPGLFAHLPHFSRVAIASVAMLVLLIDAPLLQRASTIRTFESTTPANLTFHVSSDPLQMGATGLIADHSDKFAPGLYTPDFAQVVQQYNSRQDINITNSTCNGKCSTEIVAPGWDVSCTNGTMPFRLMDFYEMTNYQVLYEKNQTSNYTGPADTQTMFETNITMSWDYWNISNDYSISGLYSMNLYNIYKATAGGNGTMRWTNCTLSEALVRYPVNLENGTVTLQPMDVKDNRTVHQVYRQLETAGQMNHPSTLGGFWLALTNQYTTQANITPVGSWIQLDNSNAVANEYFASNATVDSLNGYNITWTDPMPDMLATIHELSLRAAIGLTDKNVAVMATGCDETTMGHCSTPTSTMPEVGYPNMTLTNRTLSQTVSATQTQSRTVYHTRIGWLAGGFAVMVIACLALLPTYWGWWHLHGKVSMSPLDIARAFDAPLLRHEAGSPGWLKSVGGVRVQYNTVGGRIFATDMERGISREMEAKNPVQVAEGSASRSVSSLGESAREFSYGGGGEMPVSRGRSGERF</sequence>
<feature type="region of interest" description="Disordered" evidence="1">
    <location>
        <begin position="591"/>
        <end position="636"/>
    </location>
</feature>
<proteinExistence type="predicted"/>
<reference evidence="3 4" key="1">
    <citation type="journal article" date="2023" name="G3 (Bethesda)">
        <title>A chromosome-level genome assembly of Zasmidium syzygii isolated from banana leaves.</title>
        <authorList>
            <person name="van Westerhoven A.C."/>
            <person name="Mehrabi R."/>
            <person name="Talebi R."/>
            <person name="Steentjes M.B.F."/>
            <person name="Corcolon B."/>
            <person name="Chong P.A."/>
            <person name="Kema G.H.J."/>
            <person name="Seidl M.F."/>
        </authorList>
    </citation>
    <scope>NUCLEOTIDE SEQUENCE [LARGE SCALE GENOMIC DNA]</scope>
    <source>
        <strain evidence="3 4">P124</strain>
    </source>
</reference>
<dbReference type="EMBL" id="JAXOVC010000003">
    <property type="protein sequence ID" value="KAK4504248.1"/>
    <property type="molecule type" value="Genomic_DNA"/>
</dbReference>
<gene>
    <name evidence="3" type="ORF">PRZ48_005164</name>
</gene>
<evidence type="ECO:0000256" key="2">
    <source>
        <dbReference type="SAM" id="Phobius"/>
    </source>
</evidence>
<dbReference type="PANTHER" id="PTHR37576">
    <property type="entry name" value="DEFECT AT LOW TEMPERATURE PROTEIN 1"/>
    <property type="match status" value="1"/>
</dbReference>
<keyword evidence="2" id="KW-0812">Transmembrane</keyword>
<dbReference type="Proteomes" id="UP001305779">
    <property type="component" value="Unassembled WGS sequence"/>
</dbReference>
<keyword evidence="2" id="KW-0472">Membrane</keyword>
<evidence type="ECO:0000256" key="1">
    <source>
        <dbReference type="SAM" id="MobiDB-lite"/>
    </source>
</evidence>
<dbReference type="Pfam" id="PF11374">
    <property type="entry name" value="DUF3176"/>
    <property type="match status" value="1"/>
</dbReference>
<evidence type="ECO:0000313" key="4">
    <source>
        <dbReference type="Proteomes" id="UP001305779"/>
    </source>
</evidence>
<protein>
    <submittedName>
        <fullName evidence="3">Uncharacterized protein</fullName>
    </submittedName>
</protein>
<comment type="caution">
    <text evidence="3">The sequence shown here is derived from an EMBL/GenBank/DDBJ whole genome shotgun (WGS) entry which is preliminary data.</text>
</comment>
<dbReference type="InterPro" id="IPR021514">
    <property type="entry name" value="DUF3176"/>
</dbReference>
<keyword evidence="2" id="KW-1133">Transmembrane helix</keyword>
<evidence type="ECO:0000313" key="3">
    <source>
        <dbReference type="EMBL" id="KAK4504248.1"/>
    </source>
</evidence>
<feature type="transmembrane region" description="Helical" evidence="2">
    <location>
        <begin position="66"/>
        <end position="84"/>
    </location>
</feature>
<feature type="transmembrane region" description="Helical" evidence="2">
    <location>
        <begin position="24"/>
        <end position="46"/>
    </location>
</feature>